<proteinExistence type="predicted"/>
<dbReference type="InterPro" id="IPR051182">
    <property type="entry name" value="Euk_NMN_adenylyltrnsfrase"/>
</dbReference>
<gene>
    <name evidence="1" type="ORF">GOODEAATRI_028073</name>
</gene>
<evidence type="ECO:0008006" key="3">
    <source>
        <dbReference type="Google" id="ProtNLM"/>
    </source>
</evidence>
<organism evidence="1 2">
    <name type="scientific">Goodea atripinnis</name>
    <dbReference type="NCBI Taxonomy" id="208336"/>
    <lineage>
        <taxon>Eukaryota</taxon>
        <taxon>Metazoa</taxon>
        <taxon>Chordata</taxon>
        <taxon>Craniata</taxon>
        <taxon>Vertebrata</taxon>
        <taxon>Euteleostomi</taxon>
        <taxon>Actinopterygii</taxon>
        <taxon>Neopterygii</taxon>
        <taxon>Teleostei</taxon>
        <taxon>Neoteleostei</taxon>
        <taxon>Acanthomorphata</taxon>
        <taxon>Ovalentaria</taxon>
        <taxon>Atherinomorphae</taxon>
        <taxon>Cyprinodontiformes</taxon>
        <taxon>Goodeidae</taxon>
        <taxon>Goodea</taxon>
    </lineage>
</organism>
<keyword evidence="2" id="KW-1185">Reference proteome</keyword>
<evidence type="ECO:0000313" key="1">
    <source>
        <dbReference type="EMBL" id="MEQ2176446.1"/>
    </source>
</evidence>
<protein>
    <recommendedName>
        <fullName evidence="3">Cytidyltransferase-like domain-containing protein</fullName>
    </recommendedName>
</protein>
<dbReference type="Gene3D" id="3.40.50.620">
    <property type="entry name" value="HUPs"/>
    <property type="match status" value="1"/>
</dbReference>
<evidence type="ECO:0000313" key="2">
    <source>
        <dbReference type="Proteomes" id="UP001476798"/>
    </source>
</evidence>
<dbReference type="EMBL" id="JAHRIO010053781">
    <property type="protein sequence ID" value="MEQ2176446.1"/>
    <property type="molecule type" value="Genomic_DNA"/>
</dbReference>
<dbReference type="PANTHER" id="PTHR12039:SF7">
    <property type="entry name" value="NICOTINAMIDE_NICOTINIC ACID MONONUCLEOTIDE ADENYLYLTRANSFERASE 3"/>
    <property type="match status" value="1"/>
</dbReference>
<accession>A0ABV0NYG0</accession>
<dbReference type="SUPFAM" id="SSF52374">
    <property type="entry name" value="Nucleotidylyl transferase"/>
    <property type="match status" value="1"/>
</dbReference>
<reference evidence="1 2" key="1">
    <citation type="submission" date="2021-06" db="EMBL/GenBank/DDBJ databases">
        <authorList>
            <person name="Palmer J.M."/>
        </authorList>
    </citation>
    <scope>NUCLEOTIDE SEQUENCE [LARGE SCALE GENOMIC DNA]</scope>
    <source>
        <strain evidence="1 2">GA_2019</strain>
        <tissue evidence="1">Muscle</tissue>
    </source>
</reference>
<dbReference type="InterPro" id="IPR014729">
    <property type="entry name" value="Rossmann-like_a/b/a_fold"/>
</dbReference>
<dbReference type="Proteomes" id="UP001476798">
    <property type="component" value="Unassembled WGS sequence"/>
</dbReference>
<name>A0ABV0NYG0_9TELE</name>
<comment type="caution">
    <text evidence="1">The sequence shown here is derived from an EMBL/GenBank/DDBJ whole genome shotgun (WGS) entry which is preliminary data.</text>
</comment>
<dbReference type="PANTHER" id="PTHR12039">
    <property type="entry name" value="NICOTINAMIDE MONONUCLEOTIDE ADENYLYLTRANSFERASE"/>
    <property type="match status" value="1"/>
</dbReference>
<sequence length="186" mass="20731">MTPIFPSTLLTCSYLSRRGRRRSPREAKAAQTGPRGCACFMELGVRCLLVLSSPQILAHLPSARLLSAGRSLEGISAGRETITSSARKERERRRRRSVDNQLKLTDITLQNKTKGEFIDNIYLTPSSAFLSGYFEANSVRDSTTMAPCRVPLVLLACGSFNPITNQHMRLFELARDHMQSTGQIRT</sequence>